<organism evidence="1 2">
    <name type="scientific">Rhizophagus irregularis</name>
    <dbReference type="NCBI Taxonomy" id="588596"/>
    <lineage>
        <taxon>Eukaryota</taxon>
        <taxon>Fungi</taxon>
        <taxon>Fungi incertae sedis</taxon>
        <taxon>Mucoromycota</taxon>
        <taxon>Glomeromycotina</taxon>
        <taxon>Glomeromycetes</taxon>
        <taxon>Glomerales</taxon>
        <taxon>Glomeraceae</taxon>
        <taxon>Rhizophagus</taxon>
    </lineage>
</organism>
<dbReference type="AlphaFoldDB" id="A0A2I1HFW5"/>
<evidence type="ECO:0000313" key="2">
    <source>
        <dbReference type="Proteomes" id="UP000234323"/>
    </source>
</evidence>
<sequence length="112" mass="12952">MDQKKLRPQSWPECPAPLTLPISYITVNGTQTDNTALNYDHKAEINSQVIVLQKQMLKYNKETFGCFMQNLSREHEERIKENNQLCYEINKIKAQVQGIEKAFAIMKSSGFN</sequence>
<gene>
    <name evidence="1" type="ORF">RhiirA4_479092</name>
</gene>
<dbReference type="Proteomes" id="UP000234323">
    <property type="component" value="Unassembled WGS sequence"/>
</dbReference>
<reference evidence="1 2" key="1">
    <citation type="submission" date="2015-10" db="EMBL/GenBank/DDBJ databases">
        <title>Genome analyses suggest a sexual origin of heterokaryosis in a supposedly ancient asexual fungus.</title>
        <authorList>
            <person name="Ropars J."/>
            <person name="Sedzielewska K."/>
            <person name="Noel J."/>
            <person name="Charron P."/>
            <person name="Farinelli L."/>
            <person name="Marton T."/>
            <person name="Kruger M."/>
            <person name="Pelin A."/>
            <person name="Brachmann A."/>
            <person name="Corradi N."/>
        </authorList>
    </citation>
    <scope>NUCLEOTIDE SEQUENCE [LARGE SCALE GENOMIC DNA]</scope>
    <source>
        <strain evidence="1 2">A4</strain>
    </source>
</reference>
<proteinExistence type="predicted"/>
<evidence type="ECO:0000313" key="1">
    <source>
        <dbReference type="EMBL" id="PKY57767.1"/>
    </source>
</evidence>
<dbReference type="VEuPathDB" id="FungiDB:RhiirA1_452179"/>
<dbReference type="EMBL" id="LLXI01002692">
    <property type="protein sequence ID" value="PKY57767.1"/>
    <property type="molecule type" value="Genomic_DNA"/>
</dbReference>
<keyword evidence="2" id="KW-1185">Reference proteome</keyword>
<comment type="caution">
    <text evidence="1">The sequence shown here is derived from an EMBL/GenBank/DDBJ whole genome shotgun (WGS) entry which is preliminary data.</text>
</comment>
<dbReference type="VEuPathDB" id="FungiDB:FUN_012504"/>
<protein>
    <submittedName>
        <fullName evidence="1">Uncharacterized protein</fullName>
    </submittedName>
</protein>
<dbReference type="OrthoDB" id="2405299at2759"/>
<accession>A0A2I1HFW5</accession>
<name>A0A2I1HFW5_9GLOM</name>